<keyword evidence="1" id="KW-0812">Transmembrane</keyword>
<keyword evidence="3" id="KW-1185">Reference proteome</keyword>
<feature type="transmembrane region" description="Helical" evidence="1">
    <location>
        <begin position="12"/>
        <end position="34"/>
    </location>
</feature>
<feature type="transmembrane region" description="Helical" evidence="1">
    <location>
        <begin position="40"/>
        <end position="57"/>
    </location>
</feature>
<accession>A0A0A2MF57</accession>
<dbReference type="EMBL" id="JRLX01000007">
    <property type="protein sequence ID" value="KGO86940.1"/>
    <property type="molecule type" value="Genomic_DNA"/>
</dbReference>
<dbReference type="Proteomes" id="UP000030152">
    <property type="component" value="Unassembled WGS sequence"/>
</dbReference>
<evidence type="ECO:0000256" key="1">
    <source>
        <dbReference type="SAM" id="Phobius"/>
    </source>
</evidence>
<feature type="transmembrane region" description="Helical" evidence="1">
    <location>
        <begin position="101"/>
        <end position="119"/>
    </location>
</feature>
<name>A0A0A2MF57_9FLAO</name>
<dbReference type="AlphaFoldDB" id="A0A0A2MF57"/>
<evidence type="ECO:0000313" key="2">
    <source>
        <dbReference type="EMBL" id="KGO86940.1"/>
    </source>
</evidence>
<dbReference type="STRING" id="1121895.GCA_000378485_01962"/>
<feature type="transmembrane region" description="Helical" evidence="1">
    <location>
        <begin position="131"/>
        <end position="153"/>
    </location>
</feature>
<keyword evidence="1" id="KW-1133">Transmembrane helix</keyword>
<dbReference type="eggNOG" id="ENOG5033M0D">
    <property type="taxonomic scope" value="Bacteria"/>
</dbReference>
<sequence>MLFYKRLSGLHKCLTCYLALMLAVEVASVAVMMYCSSNLIILPIFSFLEMLFFVYLYNRYLLPRPDKLLLGLGLAGAIFIIAEFLQNFVFATVAIKDFQPYAKVVDNFIIVIMALFFFYQRANSFCETMFTNFRLNAVILIFFTINAIMFLPFNFFINDNTGTQFYVWTINVAVIALFYTYLVSLIYTCGIKNKCHIA</sequence>
<organism evidence="2 3">
    <name type="scientific">Flavobacterium rivuli WB 3.3-2 = DSM 21788</name>
    <dbReference type="NCBI Taxonomy" id="1121895"/>
    <lineage>
        <taxon>Bacteria</taxon>
        <taxon>Pseudomonadati</taxon>
        <taxon>Bacteroidota</taxon>
        <taxon>Flavobacteriia</taxon>
        <taxon>Flavobacteriales</taxon>
        <taxon>Flavobacteriaceae</taxon>
        <taxon>Flavobacterium</taxon>
    </lineage>
</organism>
<keyword evidence="1" id="KW-0472">Membrane</keyword>
<feature type="transmembrane region" description="Helical" evidence="1">
    <location>
        <begin position="165"/>
        <end position="187"/>
    </location>
</feature>
<proteinExistence type="predicted"/>
<reference evidence="2 3" key="1">
    <citation type="submission" date="2013-09" db="EMBL/GenBank/DDBJ databases">
        <authorList>
            <person name="Zeng Z."/>
            <person name="Chen C."/>
        </authorList>
    </citation>
    <scope>NUCLEOTIDE SEQUENCE [LARGE SCALE GENOMIC DNA]</scope>
    <source>
        <strain evidence="2 3">WB 3.3-2</strain>
    </source>
</reference>
<protein>
    <submittedName>
        <fullName evidence="2">Uncharacterized protein</fullName>
    </submittedName>
</protein>
<comment type="caution">
    <text evidence="2">The sequence shown here is derived from an EMBL/GenBank/DDBJ whole genome shotgun (WGS) entry which is preliminary data.</text>
</comment>
<evidence type="ECO:0000313" key="3">
    <source>
        <dbReference type="Proteomes" id="UP000030152"/>
    </source>
</evidence>
<gene>
    <name evidence="2" type="ORF">Q765_08220</name>
</gene>
<feature type="transmembrane region" description="Helical" evidence="1">
    <location>
        <begin position="69"/>
        <end position="95"/>
    </location>
</feature>